<keyword evidence="3" id="KW-1185">Reference proteome</keyword>
<organism evidence="2 3">
    <name type="scientific">Fibrella forsythiae</name>
    <dbReference type="NCBI Taxonomy" id="2817061"/>
    <lineage>
        <taxon>Bacteria</taxon>
        <taxon>Pseudomonadati</taxon>
        <taxon>Bacteroidota</taxon>
        <taxon>Cytophagia</taxon>
        <taxon>Cytophagales</taxon>
        <taxon>Spirosomataceae</taxon>
        <taxon>Fibrella</taxon>
    </lineage>
</organism>
<sequence>MKKRLPLLQALLIPILYALSGCGNQPTTSDQQATNQEKPADTYVSGDDYVLFERVRILDKNGFTEPQEAYSILLPTGWKSDGEIKWNAPGSSCAGTFSQLTAKSADGKFSFEIYPDVIYSWNTSQELRQFNQNNSSSSPNCAYREPMQAEQYLRDVFTREELNNAELIKIEPAQAVVEQMQQSNEESQRELMQYGAGQMQFDQTAVNAEVRWPDGREGLVVLGVTTLETVVPNIYTGTSDKIYTTQVTKRTVFTYPASEKERAINQFAVLMSSIRTNPTWSDAVKGFWKDVRGKKHIAHVGRIKMMDDQTRTIGQNAIRNGEARLRSMDSDLRNWEERQNSQDRIHTNFIKTIREVENYQDATGKVELTSAYNHAWSKGDGSTFIMSNNPNFDPAATFQDQSWKEMKKVD</sequence>
<evidence type="ECO:0000256" key="1">
    <source>
        <dbReference type="SAM" id="SignalP"/>
    </source>
</evidence>
<evidence type="ECO:0000313" key="3">
    <source>
        <dbReference type="Proteomes" id="UP000664628"/>
    </source>
</evidence>
<comment type="caution">
    <text evidence="2">The sequence shown here is derived from an EMBL/GenBank/DDBJ whole genome shotgun (WGS) entry which is preliminary data.</text>
</comment>
<dbReference type="EMBL" id="JAFMYW010000006">
    <property type="protein sequence ID" value="MBO0950925.1"/>
    <property type="molecule type" value="Genomic_DNA"/>
</dbReference>
<accession>A0ABS3JLP2</accession>
<evidence type="ECO:0000313" key="2">
    <source>
        <dbReference type="EMBL" id="MBO0950925.1"/>
    </source>
</evidence>
<keyword evidence="1" id="KW-0732">Signal</keyword>
<dbReference type="Proteomes" id="UP000664628">
    <property type="component" value="Unassembled WGS sequence"/>
</dbReference>
<name>A0ABS3JLP2_9BACT</name>
<protein>
    <recommendedName>
        <fullName evidence="4">Lipoprotein</fullName>
    </recommendedName>
</protein>
<feature type="chain" id="PRO_5046621171" description="Lipoprotein" evidence="1">
    <location>
        <begin position="21"/>
        <end position="410"/>
    </location>
</feature>
<reference evidence="2 3" key="1">
    <citation type="submission" date="2021-03" db="EMBL/GenBank/DDBJ databases">
        <title>Fibrella sp. HMF5405 genome sequencing and assembly.</title>
        <authorList>
            <person name="Kang H."/>
            <person name="Kim H."/>
            <person name="Bae S."/>
            <person name="Joh K."/>
        </authorList>
    </citation>
    <scope>NUCLEOTIDE SEQUENCE [LARGE SCALE GENOMIC DNA]</scope>
    <source>
        <strain evidence="2 3">HMF5405</strain>
    </source>
</reference>
<gene>
    <name evidence="2" type="ORF">J2I46_20205</name>
</gene>
<dbReference type="RefSeq" id="WP_207330867.1">
    <property type="nucleotide sequence ID" value="NZ_JAFMYW010000006.1"/>
</dbReference>
<feature type="signal peptide" evidence="1">
    <location>
        <begin position="1"/>
        <end position="20"/>
    </location>
</feature>
<proteinExistence type="predicted"/>
<dbReference type="PROSITE" id="PS51257">
    <property type="entry name" value="PROKAR_LIPOPROTEIN"/>
    <property type="match status" value="1"/>
</dbReference>
<evidence type="ECO:0008006" key="4">
    <source>
        <dbReference type="Google" id="ProtNLM"/>
    </source>
</evidence>